<dbReference type="EMBL" id="MIKE01000022">
    <property type="protein sequence ID" value="OHT45828.1"/>
    <property type="molecule type" value="Genomic_DNA"/>
</dbReference>
<reference evidence="2 4" key="3">
    <citation type="submission" date="2016-11" db="EMBL/GenBank/DDBJ databases">
        <title>Whole genomes of Flavobacteriaceae.</title>
        <authorList>
            <person name="Stine C."/>
            <person name="Li C."/>
            <person name="Tadesse D."/>
        </authorList>
    </citation>
    <scope>NUCLEOTIDE SEQUENCE [LARGE SCALE GENOMIC DNA]</scope>
    <source>
        <strain evidence="2 4">ATCC BAA-2541</strain>
    </source>
</reference>
<reference evidence="3" key="2">
    <citation type="submission" date="2016-09" db="EMBL/GenBank/DDBJ databases">
        <authorList>
            <person name="Chen S."/>
            <person name="Walker E."/>
        </authorList>
    </citation>
    <scope>NUCLEOTIDE SEQUENCE [LARGE SCALE GENOMIC DNA]</scope>
    <source>
        <strain evidence="3">MSU</strain>
    </source>
</reference>
<dbReference type="STRING" id="1278819.BHE19_08340"/>
<reference evidence="1" key="1">
    <citation type="submission" date="2016-09" db="EMBL/GenBank/DDBJ databases">
        <authorList>
            <person name="Capua I."/>
            <person name="De Benedictis P."/>
            <person name="Joannis T."/>
            <person name="Lombin L.H."/>
            <person name="Cattoli G."/>
        </authorList>
    </citation>
    <scope>NUCLEOTIDE SEQUENCE [LARGE SCALE GENOMIC DNA]</scope>
    <source>
        <strain evidence="1">MSU</strain>
    </source>
</reference>
<dbReference type="Proteomes" id="UP000180252">
    <property type="component" value="Unassembled WGS sequence"/>
</dbReference>
<dbReference type="Proteomes" id="UP000198319">
    <property type="component" value="Unassembled WGS sequence"/>
</dbReference>
<evidence type="ECO:0000313" key="2">
    <source>
        <dbReference type="EMBL" id="OXB17089.1"/>
    </source>
</evidence>
<keyword evidence="4" id="KW-1185">Reference proteome</keyword>
<organism evidence="1 3">
    <name type="scientific">Flavobacterium tructae</name>
    <dbReference type="NCBI Taxonomy" id="1114873"/>
    <lineage>
        <taxon>Bacteria</taxon>
        <taxon>Pseudomonadati</taxon>
        <taxon>Bacteroidota</taxon>
        <taxon>Flavobacteriia</taxon>
        <taxon>Flavobacteriales</taxon>
        <taxon>Flavobacteriaceae</taxon>
        <taxon>Flavobacterium</taxon>
    </lineage>
</organism>
<dbReference type="RefSeq" id="WP_070907078.1">
    <property type="nucleotide sequence ID" value="NZ_MIKE01000022.1"/>
</dbReference>
<sequence>MNDIENYSIIIEEIFGVGTTTFDINKLHSNKVIRALNHTQFSHFKENFIERLKRLEKTYRLYPKYLKEILVQVNEIQSLKNWDGAFAELAAFDHLNSTNELFEPISPNITLASSKSLAEELGKNETNLDGFVKDYSLYFDIKCFKDNNEEILQGIYSQIRDHLNYQNVHFSAEYALDVSYDDFKNNRNNLLNELKETLNIKTKQSYFRSKVIPNFGVRILWDEGVLTAVRTYDPYLHAKNLHRSIFNYANKFMKSEPTLIVLVVFPWYNLVVNDFVSNIEFYRSFSRRFFCQYKYSSEKMSNFNSKYKGSKKLYTISKYLSGIIVLEDNTILSEDKTISNVNSYSFLNPNAKNSIKSMPKHYIHQFTNVRFDDFENDNY</sequence>
<evidence type="ECO:0000313" key="3">
    <source>
        <dbReference type="Proteomes" id="UP000180252"/>
    </source>
</evidence>
<dbReference type="AlphaFoldDB" id="A0A1S1J7W0"/>
<evidence type="ECO:0000313" key="1">
    <source>
        <dbReference type="EMBL" id="OHT45828.1"/>
    </source>
</evidence>
<proteinExistence type="predicted"/>
<gene>
    <name evidence="2" type="ORF">B0A71_17630</name>
    <name evidence="1" type="ORF">BHE19_08340</name>
</gene>
<comment type="caution">
    <text evidence="1">The sequence shown here is derived from an EMBL/GenBank/DDBJ whole genome shotgun (WGS) entry which is preliminary data.</text>
</comment>
<protein>
    <submittedName>
        <fullName evidence="1">Uncharacterized protein</fullName>
    </submittedName>
</protein>
<dbReference type="EMBL" id="MUHG01000026">
    <property type="protein sequence ID" value="OXB17089.1"/>
    <property type="molecule type" value="Genomic_DNA"/>
</dbReference>
<name>A0A1S1J7W0_9FLAO</name>
<accession>A0A1S1J7W0</accession>
<evidence type="ECO:0000313" key="4">
    <source>
        <dbReference type="Proteomes" id="UP000198319"/>
    </source>
</evidence>
<dbReference type="OrthoDB" id="10004279at2"/>